<dbReference type="PROSITE" id="PS50048">
    <property type="entry name" value="ZN2_CY6_FUNGAL_2"/>
    <property type="match status" value="1"/>
</dbReference>
<dbReference type="PANTHER" id="PTHR47424:SF3">
    <property type="entry name" value="REGULATORY PROTEIN GAL4"/>
    <property type="match status" value="1"/>
</dbReference>
<dbReference type="SUPFAM" id="SSF57701">
    <property type="entry name" value="Zn2/Cys6 DNA-binding domain"/>
    <property type="match status" value="1"/>
</dbReference>
<dbReference type="Pfam" id="PF04082">
    <property type="entry name" value="Fungal_trans"/>
    <property type="match status" value="1"/>
</dbReference>
<keyword evidence="5" id="KW-0539">Nucleus</keyword>
<dbReference type="Gene3D" id="4.10.240.10">
    <property type="entry name" value="Zn(2)-C6 fungal-type DNA-binding domain"/>
    <property type="match status" value="1"/>
</dbReference>
<keyword evidence="2" id="KW-0805">Transcription regulation</keyword>
<feature type="region of interest" description="Disordered" evidence="6">
    <location>
        <begin position="1"/>
        <end position="31"/>
    </location>
</feature>
<dbReference type="GO" id="GO:0006351">
    <property type="term" value="P:DNA-templated transcription"/>
    <property type="evidence" value="ECO:0007669"/>
    <property type="project" value="InterPro"/>
</dbReference>
<dbReference type="InterPro" id="IPR001138">
    <property type="entry name" value="Zn2Cys6_DnaBD"/>
</dbReference>
<dbReference type="AlphaFoldDB" id="A0AAD6GF88"/>
<keyword evidence="4" id="KW-0804">Transcription</keyword>
<dbReference type="SMART" id="SM00066">
    <property type="entry name" value="GAL4"/>
    <property type="match status" value="1"/>
</dbReference>
<evidence type="ECO:0000256" key="1">
    <source>
        <dbReference type="ARBA" id="ARBA00022723"/>
    </source>
</evidence>
<dbReference type="GO" id="GO:0005634">
    <property type="term" value="C:nucleus"/>
    <property type="evidence" value="ECO:0007669"/>
    <property type="project" value="TreeGrafter"/>
</dbReference>
<evidence type="ECO:0000259" key="7">
    <source>
        <dbReference type="PROSITE" id="PS50048"/>
    </source>
</evidence>
<evidence type="ECO:0000256" key="4">
    <source>
        <dbReference type="ARBA" id="ARBA00023163"/>
    </source>
</evidence>
<dbReference type="GO" id="GO:0000435">
    <property type="term" value="P:positive regulation of transcription from RNA polymerase II promoter by galactose"/>
    <property type="evidence" value="ECO:0007669"/>
    <property type="project" value="TreeGrafter"/>
</dbReference>
<dbReference type="CDD" id="cd00067">
    <property type="entry name" value="GAL4"/>
    <property type="match status" value="1"/>
</dbReference>
<dbReference type="EMBL" id="JAQIZZ010000006">
    <property type="protein sequence ID" value="KAJ5538542.1"/>
    <property type="molecule type" value="Genomic_DNA"/>
</dbReference>
<evidence type="ECO:0000313" key="9">
    <source>
        <dbReference type="Proteomes" id="UP001220324"/>
    </source>
</evidence>
<feature type="domain" description="Zn(2)-C6 fungal-type" evidence="7">
    <location>
        <begin position="35"/>
        <end position="64"/>
    </location>
</feature>
<organism evidence="8 9">
    <name type="scientific">Penicillium frequentans</name>
    <dbReference type="NCBI Taxonomy" id="3151616"/>
    <lineage>
        <taxon>Eukaryota</taxon>
        <taxon>Fungi</taxon>
        <taxon>Dikarya</taxon>
        <taxon>Ascomycota</taxon>
        <taxon>Pezizomycotina</taxon>
        <taxon>Eurotiomycetes</taxon>
        <taxon>Eurotiomycetidae</taxon>
        <taxon>Eurotiales</taxon>
        <taxon>Aspergillaceae</taxon>
        <taxon>Penicillium</taxon>
    </lineage>
</organism>
<feature type="region of interest" description="Disordered" evidence="6">
    <location>
        <begin position="64"/>
        <end position="85"/>
    </location>
</feature>
<dbReference type="SMART" id="SM00906">
    <property type="entry name" value="Fungal_trans"/>
    <property type="match status" value="1"/>
</dbReference>
<keyword evidence="3" id="KW-0238">DNA-binding</keyword>
<proteinExistence type="predicted"/>
<evidence type="ECO:0000256" key="3">
    <source>
        <dbReference type="ARBA" id="ARBA00023125"/>
    </source>
</evidence>
<dbReference type="PROSITE" id="PS00463">
    <property type="entry name" value="ZN2_CY6_FUNGAL_1"/>
    <property type="match status" value="1"/>
</dbReference>
<dbReference type="Pfam" id="PF00172">
    <property type="entry name" value="Zn_clus"/>
    <property type="match status" value="1"/>
</dbReference>
<accession>A0AAD6GF88</accession>
<name>A0AAD6GF88_9EURO</name>
<evidence type="ECO:0000313" key="8">
    <source>
        <dbReference type="EMBL" id="KAJ5538542.1"/>
    </source>
</evidence>
<dbReference type="GO" id="GO:0008270">
    <property type="term" value="F:zinc ion binding"/>
    <property type="evidence" value="ECO:0007669"/>
    <property type="project" value="InterPro"/>
</dbReference>
<dbReference type="Proteomes" id="UP001220324">
    <property type="component" value="Unassembled WGS sequence"/>
</dbReference>
<dbReference type="InterPro" id="IPR036864">
    <property type="entry name" value="Zn2-C6_fun-type_DNA-bd_sf"/>
</dbReference>
<dbReference type="PANTHER" id="PTHR47424">
    <property type="entry name" value="REGULATORY PROTEIN GAL4"/>
    <property type="match status" value="1"/>
</dbReference>
<gene>
    <name evidence="8" type="ORF">N7494_008021</name>
</gene>
<protein>
    <submittedName>
        <fullName evidence="8">Zn(II)2Cys6 transcription factor</fullName>
    </submittedName>
</protein>
<sequence length="800" mass="89621">MADQHPPSLTPLVGDFGQVRPARPQDRKRKRVSVACRSCRVRKSRCDGAQPCSTCEDMDTDCQYEQPYSQPVPMNKPRSSEQQEENLFERRLQAVERMLQLSRPDKQLDNHEMYTATSPTNQENHESRHSPGTKGPLDQDDEVDGMGAVALKDGAEEEEYFGASSNVAFLRFIVHAVGHQAKPVDNLHFSRIGVATDVSRSNENRFDAFLKEPECISDRTGTQGRVRVDPFALPPQAEADALLHLFFTTVNLMIPCIHEGSFRDTARKLQTDGIRCVRRSWLGTLNVVFALATNVMTATSPDIERASRAGMYFERAMELVKSDILGRISLEMVQLLLLMEVYLEGTTSSSLAWTLHGLAVKGAYQLGLHVMGSKCTSQIDQEVHRRLWYWCVINDRFLSVTYGRPPLIPLSHVTIKASPYLPFSNVPRDVTISSLAYFDATMSITHIMGDALERLYDQNLGLRTLLPMNESLNQISKLRWELAQWQDNLPHWLQIITSHEPLVDVPMTVGSTRFRVLLSLRFLGAKILVLRPILCQFLELSNTTTPNERQSEWLWESGAILLADLGRTCSDILQISKTILAGAKNDQNLLGAWWFSCYYTFNSSLAVLGILLINRIPAYSGQSPTISVPELRGLLDTAMDILHGLNKGNETIMRCRDTLTRLITAFESNGDIAEFVPASFSLSPSSAWAWQLVNPGLFSFEESSSLAPGTVDVPSSSQLPISTNLEERPQDDMFDEFDKSYFDHAATLSLKWVEARIEAVSSAYGNTLVTPGNAKVVKETLHLLYNNMKEIKGPSLTELD</sequence>
<dbReference type="InterPro" id="IPR051127">
    <property type="entry name" value="Fungal_SecMet_Regulators"/>
</dbReference>
<dbReference type="GO" id="GO:0000981">
    <property type="term" value="F:DNA-binding transcription factor activity, RNA polymerase II-specific"/>
    <property type="evidence" value="ECO:0007669"/>
    <property type="project" value="InterPro"/>
</dbReference>
<evidence type="ECO:0000256" key="5">
    <source>
        <dbReference type="ARBA" id="ARBA00023242"/>
    </source>
</evidence>
<feature type="region of interest" description="Disordered" evidence="6">
    <location>
        <begin position="116"/>
        <end position="143"/>
    </location>
</feature>
<dbReference type="InterPro" id="IPR007219">
    <property type="entry name" value="XnlR_reg_dom"/>
</dbReference>
<dbReference type="GO" id="GO:0000978">
    <property type="term" value="F:RNA polymerase II cis-regulatory region sequence-specific DNA binding"/>
    <property type="evidence" value="ECO:0007669"/>
    <property type="project" value="TreeGrafter"/>
</dbReference>
<evidence type="ECO:0000256" key="6">
    <source>
        <dbReference type="SAM" id="MobiDB-lite"/>
    </source>
</evidence>
<dbReference type="CDD" id="cd12148">
    <property type="entry name" value="fungal_TF_MHR"/>
    <property type="match status" value="1"/>
</dbReference>
<keyword evidence="1" id="KW-0479">Metal-binding</keyword>
<keyword evidence="9" id="KW-1185">Reference proteome</keyword>
<reference evidence="8 9" key="1">
    <citation type="journal article" date="2023" name="IMA Fungus">
        <title>Comparative genomic study of the Penicillium genus elucidates a diverse pangenome and 15 lateral gene transfer events.</title>
        <authorList>
            <person name="Petersen C."/>
            <person name="Sorensen T."/>
            <person name="Nielsen M.R."/>
            <person name="Sondergaard T.E."/>
            <person name="Sorensen J.L."/>
            <person name="Fitzpatrick D.A."/>
            <person name="Frisvad J.C."/>
            <person name="Nielsen K.L."/>
        </authorList>
    </citation>
    <scope>NUCLEOTIDE SEQUENCE [LARGE SCALE GENOMIC DNA]</scope>
    <source>
        <strain evidence="8 9">IBT 35679</strain>
    </source>
</reference>
<comment type="caution">
    <text evidence="8">The sequence shown here is derived from an EMBL/GenBank/DDBJ whole genome shotgun (WGS) entry which is preliminary data.</text>
</comment>
<evidence type="ECO:0000256" key="2">
    <source>
        <dbReference type="ARBA" id="ARBA00023015"/>
    </source>
</evidence>